<gene>
    <name evidence="1" type="ORF">GXP69_07820</name>
</gene>
<dbReference type="SUPFAM" id="SSF56925">
    <property type="entry name" value="OMPA-like"/>
    <property type="match status" value="1"/>
</dbReference>
<name>A0A6B3LUC6_9BACT</name>
<dbReference type="EMBL" id="JAAGWD010000003">
    <property type="protein sequence ID" value="NEM97598.1"/>
    <property type="molecule type" value="Genomic_DNA"/>
</dbReference>
<dbReference type="InterPro" id="IPR011250">
    <property type="entry name" value="OMP/PagP_B-barrel"/>
</dbReference>
<dbReference type="Gene3D" id="2.40.160.20">
    <property type="match status" value="1"/>
</dbReference>
<dbReference type="Proteomes" id="UP000474777">
    <property type="component" value="Unassembled WGS sequence"/>
</dbReference>
<dbReference type="AlphaFoldDB" id="A0A6B3LUC6"/>
<evidence type="ECO:0008006" key="3">
    <source>
        <dbReference type="Google" id="ProtNLM"/>
    </source>
</evidence>
<sequence>MGPTLNVGAIYQFAPRFAVEGKLAYLNFNGKEDAVDKRITDVTFTSNGVEASGSIIYNLTSDYVGRGFYTSRNLRLIVPFVKVGVGVFAYKASSSNKGVDIPDATSYPDIALVAPIGGGLKIQYSKQLSIAPELNVYFTNSDYLDNTSYGYKSPLTGKNDAYLSATVKVMYNLTAHRRSPFRFRR</sequence>
<protein>
    <recommendedName>
        <fullName evidence="3">Outer membrane protein beta-barrel domain-containing protein</fullName>
    </recommendedName>
</protein>
<evidence type="ECO:0000313" key="2">
    <source>
        <dbReference type="Proteomes" id="UP000474777"/>
    </source>
</evidence>
<organism evidence="1 2">
    <name type="scientific">Pontibacter burrus</name>
    <dbReference type="NCBI Taxonomy" id="2704466"/>
    <lineage>
        <taxon>Bacteria</taxon>
        <taxon>Pseudomonadati</taxon>
        <taxon>Bacteroidota</taxon>
        <taxon>Cytophagia</taxon>
        <taxon>Cytophagales</taxon>
        <taxon>Hymenobacteraceae</taxon>
        <taxon>Pontibacter</taxon>
    </lineage>
</organism>
<evidence type="ECO:0000313" key="1">
    <source>
        <dbReference type="EMBL" id="NEM97598.1"/>
    </source>
</evidence>
<dbReference type="RefSeq" id="WP_163914140.1">
    <property type="nucleotide sequence ID" value="NZ_JAAGWD010000003.1"/>
</dbReference>
<comment type="caution">
    <text evidence="1">The sequence shown here is derived from an EMBL/GenBank/DDBJ whole genome shotgun (WGS) entry which is preliminary data.</text>
</comment>
<keyword evidence="2" id="KW-1185">Reference proteome</keyword>
<reference evidence="1 2" key="1">
    <citation type="submission" date="2020-02" db="EMBL/GenBank/DDBJ databases">
        <authorList>
            <person name="Kim M.K."/>
        </authorList>
    </citation>
    <scope>NUCLEOTIDE SEQUENCE [LARGE SCALE GENOMIC DNA]</scope>
    <source>
        <strain evidence="1 2">BT327</strain>
    </source>
</reference>
<accession>A0A6B3LUC6</accession>
<proteinExistence type="predicted"/>